<dbReference type="RefSeq" id="WP_047193902.1">
    <property type="nucleotide sequence ID" value="NZ_CP011371.1"/>
</dbReference>
<keyword evidence="3" id="KW-1185">Reference proteome</keyword>
<protein>
    <recommendedName>
        <fullName evidence="1">Asl1-like glycosyl hydrolase catalytic domain-containing protein</fullName>
    </recommendedName>
</protein>
<dbReference type="InterPro" id="IPR051923">
    <property type="entry name" value="Glycosyl_Hydrolase_39"/>
</dbReference>
<evidence type="ECO:0000313" key="2">
    <source>
        <dbReference type="EMBL" id="AKJ27919.1"/>
    </source>
</evidence>
<dbReference type="SUPFAM" id="SSF49785">
    <property type="entry name" value="Galactose-binding domain-like"/>
    <property type="match status" value="2"/>
</dbReference>
<dbReference type="KEGG" id="pbh:AAW51_1228"/>
<dbReference type="AlphaFoldDB" id="A0A0G3BES4"/>
<dbReference type="PANTHER" id="PTHR12631:SF10">
    <property type="entry name" value="BETA-XYLOSIDASE-LIKE PROTEIN-RELATED"/>
    <property type="match status" value="1"/>
</dbReference>
<organism evidence="2 3">
    <name type="scientific">Caldimonas brevitalea</name>
    <dbReference type="NCBI Taxonomy" id="413882"/>
    <lineage>
        <taxon>Bacteria</taxon>
        <taxon>Pseudomonadati</taxon>
        <taxon>Pseudomonadota</taxon>
        <taxon>Betaproteobacteria</taxon>
        <taxon>Burkholderiales</taxon>
        <taxon>Sphaerotilaceae</taxon>
        <taxon>Caldimonas</taxon>
    </lineage>
</organism>
<dbReference type="Gene3D" id="3.20.20.80">
    <property type="entry name" value="Glycosidases"/>
    <property type="match status" value="1"/>
</dbReference>
<accession>A0A0G3BES4</accession>
<dbReference type="EMBL" id="CP011371">
    <property type="protein sequence ID" value="AKJ27919.1"/>
    <property type="molecule type" value="Genomic_DNA"/>
</dbReference>
<dbReference type="Gene3D" id="2.60.120.260">
    <property type="entry name" value="Galactose-binding domain-like"/>
    <property type="match status" value="2"/>
</dbReference>
<evidence type="ECO:0000259" key="1">
    <source>
        <dbReference type="Pfam" id="PF11790"/>
    </source>
</evidence>
<proteinExistence type="predicted"/>
<sequence>MAVTDSDNLVTAASNFEGTYTRFAPGWNVNYWGSVKWEAARESRSGYVHSGTSAQRFRVLSRSSGADAHLIFPHGFVNGKSYRAVVYVRTDTSAQVEVMLRRDAQPWDVTAAKTVSVGSGWTRVEVQGRFRWNSPGSLRVISKTVGANIYVDDAQISAVEEAGDTDVTGMPLPAAGGASTTLTQVFASNFDDVFSYTSTGWRINVWGEPLGTFQAGRETRAGYVHSGASSQRFRMLTTGGGDAHLIYPFPFVKGRTYRATAYMRADSSATAELFIRRDAPPWDAAGTRTVTLGTSWQKVEVQGIYLGDVVGSLRVASKTPGANIYVDSVKLEEVKQNDLAPASTTTVPNTLFGIHVKRLGNHFNFPQTGHGLLRLWNTGTNWRDLEKANNVWDFTTGSGKRLELYVDYAQRNNAQILYTLGQTPAWASSNPSVQGYYGLGASMPPTHLEDWRDYVRTLARRYAGKIRYWELWNESDFSGTWAGSVEKMVEMARIAREEIKAADPANQLVSPGLTTGQGVAWLDRFLAAGGGNHVDVIGFHWYYDMQPEKLAPQIQNVRQVIKNHGLEHKPLWNTEGAPLCNSSLVDCATWTASVAEQRSVNARALMIMWAKGVSNFNYYWWERGESQGRLVQDDFVTQTAGGHALAEAIKWIKGARLVDSFKVQDKVYVFRINRGTENYTVLWSTTPGTSVTIPSSWGITRLRTLAGQESSLASATFTLGIEPVMLK</sequence>
<dbReference type="OrthoDB" id="912485at2"/>
<dbReference type="InterPro" id="IPR017853">
    <property type="entry name" value="GH"/>
</dbReference>
<name>A0A0G3BES4_9BURK</name>
<dbReference type="GO" id="GO:0004553">
    <property type="term" value="F:hydrolase activity, hydrolyzing O-glycosyl compounds"/>
    <property type="evidence" value="ECO:0007669"/>
    <property type="project" value="TreeGrafter"/>
</dbReference>
<dbReference type="Proteomes" id="UP000035352">
    <property type="component" value="Chromosome"/>
</dbReference>
<dbReference type="PANTHER" id="PTHR12631">
    <property type="entry name" value="ALPHA-L-IDURONIDASE"/>
    <property type="match status" value="1"/>
</dbReference>
<dbReference type="Pfam" id="PF11790">
    <property type="entry name" value="Glyco_hydro_cc"/>
    <property type="match status" value="1"/>
</dbReference>
<feature type="domain" description="Asl1-like glycosyl hydrolase catalytic" evidence="1">
    <location>
        <begin position="472"/>
        <end position="578"/>
    </location>
</feature>
<dbReference type="InterPro" id="IPR024655">
    <property type="entry name" value="Asl1_glyco_hydro_catalytic"/>
</dbReference>
<dbReference type="InterPro" id="IPR008979">
    <property type="entry name" value="Galactose-bd-like_sf"/>
</dbReference>
<evidence type="ECO:0000313" key="3">
    <source>
        <dbReference type="Proteomes" id="UP000035352"/>
    </source>
</evidence>
<dbReference type="STRING" id="413882.AAW51_1228"/>
<dbReference type="SUPFAM" id="SSF51445">
    <property type="entry name" value="(Trans)glycosidases"/>
    <property type="match status" value="1"/>
</dbReference>
<reference evidence="2 3" key="1">
    <citation type="submission" date="2015-05" db="EMBL/GenBank/DDBJ databases">
        <authorList>
            <person name="Tang B."/>
            <person name="Yu Y."/>
        </authorList>
    </citation>
    <scope>NUCLEOTIDE SEQUENCE [LARGE SCALE GENOMIC DNA]</scope>
    <source>
        <strain evidence="2 3">DSM 7029</strain>
    </source>
</reference>
<dbReference type="PATRIC" id="fig|413882.6.peg.1291"/>
<gene>
    <name evidence="2" type="ORF">AAW51_1228</name>
</gene>